<keyword evidence="6" id="KW-1185">Reference proteome</keyword>
<dbReference type="Proteomes" id="UP001236507">
    <property type="component" value="Unassembled WGS sequence"/>
</dbReference>
<dbReference type="PANTHER" id="PTHR31956">
    <property type="entry name" value="NON-SPECIFIC PHOSPHOLIPASE C4-RELATED"/>
    <property type="match status" value="1"/>
</dbReference>
<accession>A0ABT6Y3T1</accession>
<proteinExistence type="inferred from homology"/>
<dbReference type="EMBL" id="JASHIF010000002">
    <property type="protein sequence ID" value="MDI9858227.1"/>
    <property type="molecule type" value="Genomic_DNA"/>
</dbReference>
<reference evidence="5 6" key="1">
    <citation type="submission" date="2023-05" db="EMBL/GenBank/DDBJ databases">
        <title>Novel species of genus Flectobacillus isolated from stream in China.</title>
        <authorList>
            <person name="Lu H."/>
        </authorList>
    </citation>
    <scope>NUCLEOTIDE SEQUENCE [LARGE SCALE GENOMIC DNA]</scope>
    <source>
        <strain evidence="5 6">KCTC 42575</strain>
    </source>
</reference>
<dbReference type="InterPro" id="IPR007312">
    <property type="entry name" value="Phosphoesterase"/>
</dbReference>
<organism evidence="5 6">
    <name type="scientific">Flectobacillus roseus</name>
    <dbReference type="NCBI Taxonomy" id="502259"/>
    <lineage>
        <taxon>Bacteria</taxon>
        <taxon>Pseudomonadati</taxon>
        <taxon>Bacteroidota</taxon>
        <taxon>Cytophagia</taxon>
        <taxon>Cytophagales</taxon>
        <taxon>Flectobacillaceae</taxon>
        <taxon>Flectobacillus</taxon>
    </lineage>
</organism>
<name>A0ABT6Y3T1_9BACT</name>
<dbReference type="Gene3D" id="3.40.720.10">
    <property type="entry name" value="Alkaline Phosphatase, subunit A"/>
    <property type="match status" value="2"/>
</dbReference>
<dbReference type="PROSITE" id="PS51318">
    <property type="entry name" value="TAT"/>
    <property type="match status" value="1"/>
</dbReference>
<evidence type="ECO:0000256" key="2">
    <source>
        <dbReference type="ARBA" id="ARBA00012018"/>
    </source>
</evidence>
<dbReference type="PANTHER" id="PTHR31956:SF1">
    <property type="entry name" value="NON-SPECIFIC PHOSPHOLIPASE C1"/>
    <property type="match status" value="1"/>
</dbReference>
<keyword evidence="3" id="KW-0378">Hydrolase</keyword>
<protein>
    <recommendedName>
        <fullName evidence="2">phospholipase C</fullName>
        <ecNumber evidence="2">3.1.4.3</ecNumber>
    </recommendedName>
</protein>
<evidence type="ECO:0000313" key="6">
    <source>
        <dbReference type="Proteomes" id="UP001236507"/>
    </source>
</evidence>
<comment type="caution">
    <text evidence="5">The sequence shown here is derived from an EMBL/GenBank/DDBJ whole genome shotgun (WGS) entry which is preliminary data.</text>
</comment>
<dbReference type="InterPro" id="IPR008475">
    <property type="entry name" value="PLipase_C_C"/>
</dbReference>
<evidence type="ECO:0000313" key="5">
    <source>
        <dbReference type="EMBL" id="MDI9858227.1"/>
    </source>
</evidence>
<gene>
    <name evidence="5" type="ORF">QM524_03285</name>
</gene>
<dbReference type="RefSeq" id="WP_283343472.1">
    <property type="nucleotide sequence ID" value="NZ_JASHIF010000002.1"/>
</dbReference>
<dbReference type="Pfam" id="PF05506">
    <property type="entry name" value="PLipase_C_C"/>
    <property type="match status" value="2"/>
</dbReference>
<feature type="domain" description="Bacterial phospholipase C C-terminal" evidence="4">
    <location>
        <begin position="634"/>
        <end position="740"/>
    </location>
</feature>
<feature type="domain" description="Bacterial phospholipase C C-terminal" evidence="4">
    <location>
        <begin position="748"/>
        <end position="832"/>
    </location>
</feature>
<dbReference type="InterPro" id="IPR006311">
    <property type="entry name" value="TAT_signal"/>
</dbReference>
<dbReference type="EC" id="3.1.4.3" evidence="2"/>
<evidence type="ECO:0000256" key="3">
    <source>
        <dbReference type="ARBA" id="ARBA00022801"/>
    </source>
</evidence>
<sequence length="851" mass="96915">MESRREFIKKASFLASGAGFFGALPQSIQRALEINPPQGSSFWDAEHVVILMQENRSFDHCFGTLQGVRGFNDPRALTDGNKRKVWLQTTKDGKTYAPFRLNLKDSKATWMSSLPHSWENQIDALNNGKNNGWLGAKQSGNKDYKDMPLTLGYYNREDIPFYYAMADAFTICDQNFCSSLTGTTPNRLYLWSGTIRENASFNTKANVKNEDIDYEKWAKWKTFPERLQEANVPWKIYQNEISLPSGLEGEEDAWLSNFTDNPIEWFENYKVKFAPEYYEFIQKLEKVLPEEISSLEKKLPTLDAASADYKKAQRQLESKKDWLAQIKVDLVTYHPDKFNELSDTQKAIHHRAFTNNRKDPNYRKLSHIKYDFDGKEREMAVPQSDVLYQFREDVNNNNLPTVSWLVAPENFSDHPGAPWYGAWYLSEAMDILTKNPEVWKKTIFILAYDENDGYFDHIPPYVAPDHQAQDSGKVSQGIDASVERVNITHEQQRPYKDIRKGPIGLGFRVPLLIASPWTRGGRVCSEVFDHTSVIQFLEKFVSKKTKKSIQESNITEWRRTVCGDLTSVFQPYNGENIPLPNFVEKEPFIQAVHQAQFKELPSGYKVLTEAEQEAINQNPQVAKWMPQQEKGIRPACAIPYELYVDGQVKGDVFELKMKAGTTVFGKKTKGSPFKAYSTIPYLKKDAEGKSLGYESMLARDYAIKAGDQLNDTWKLSESESGQYAVDVYAPNGFFRTFKGNASDSLKTSLTYESASKSHALTGNVVLNLENISKTAIVVEVIDESYETGLKTINLTAGQSQKLVLNLTKSHNWYDFSVKVKDDSIFLRRYAGHVETGQSSFTDPAMGLVKTA</sequence>
<evidence type="ECO:0000259" key="4">
    <source>
        <dbReference type="Pfam" id="PF05506"/>
    </source>
</evidence>
<dbReference type="NCBIfam" id="TIGR03396">
    <property type="entry name" value="PC_PLC"/>
    <property type="match status" value="1"/>
</dbReference>
<dbReference type="InterPro" id="IPR017767">
    <property type="entry name" value="PC-PLC"/>
</dbReference>
<dbReference type="Pfam" id="PF04185">
    <property type="entry name" value="Phosphoesterase"/>
    <property type="match status" value="2"/>
</dbReference>
<comment type="similarity">
    <text evidence="1">Belongs to the bacterial phospholipase C family.</text>
</comment>
<evidence type="ECO:0000256" key="1">
    <source>
        <dbReference type="ARBA" id="ARBA00009717"/>
    </source>
</evidence>
<dbReference type="InterPro" id="IPR017850">
    <property type="entry name" value="Alkaline_phosphatase_core_sf"/>
</dbReference>